<reference evidence="2 3" key="1">
    <citation type="journal article" date="2013" name="Genome Announc.">
        <title>Draft Genome Sequence of Winogradskyella psychrotolerans RS-3T, Isolated from the Marine Transect of Kongsfjorden, Ny-Alesund, Svalbard, Arctic Ocean.</title>
        <authorList>
            <person name="Kumar Pinnaka A."/>
            <person name="Ara S."/>
            <person name="Singh A."/>
            <person name="Shivaji S."/>
        </authorList>
    </citation>
    <scope>NUCLEOTIDE SEQUENCE [LARGE SCALE GENOMIC DNA]</scope>
    <source>
        <strain evidence="2 3">RS-3</strain>
    </source>
</reference>
<keyword evidence="1" id="KW-1133">Transmembrane helix</keyword>
<sequence length="37" mass="4095">MLLLFTNNSESLNLVSHVINNTSFIIPAFAGIYLLIT</sequence>
<evidence type="ECO:0000256" key="1">
    <source>
        <dbReference type="SAM" id="Phobius"/>
    </source>
</evidence>
<dbReference type="Proteomes" id="UP000014962">
    <property type="component" value="Unassembled WGS sequence"/>
</dbReference>
<name>S7VVV0_9FLAO</name>
<feature type="transmembrane region" description="Helical" evidence="1">
    <location>
        <begin position="12"/>
        <end position="36"/>
    </location>
</feature>
<protein>
    <submittedName>
        <fullName evidence="2">Uncharacterized protein</fullName>
    </submittedName>
</protein>
<evidence type="ECO:0000313" key="2">
    <source>
        <dbReference type="EMBL" id="EPR73537.1"/>
    </source>
</evidence>
<gene>
    <name evidence="2" type="ORF">ADIWIN_1567</name>
</gene>
<dbReference type="EMBL" id="ATMR01000091">
    <property type="protein sequence ID" value="EPR73537.1"/>
    <property type="molecule type" value="Genomic_DNA"/>
</dbReference>
<evidence type="ECO:0000313" key="3">
    <source>
        <dbReference type="Proteomes" id="UP000014962"/>
    </source>
</evidence>
<proteinExistence type="predicted"/>
<accession>S7VVV0</accession>
<organism evidence="2 3">
    <name type="scientific">Winogradskyella psychrotolerans RS-3</name>
    <dbReference type="NCBI Taxonomy" id="641526"/>
    <lineage>
        <taxon>Bacteria</taxon>
        <taxon>Pseudomonadati</taxon>
        <taxon>Bacteroidota</taxon>
        <taxon>Flavobacteriia</taxon>
        <taxon>Flavobacteriales</taxon>
        <taxon>Flavobacteriaceae</taxon>
        <taxon>Winogradskyella</taxon>
    </lineage>
</organism>
<comment type="caution">
    <text evidence="2">The sequence shown here is derived from an EMBL/GenBank/DDBJ whole genome shotgun (WGS) entry which is preliminary data.</text>
</comment>
<keyword evidence="3" id="KW-1185">Reference proteome</keyword>
<dbReference type="AlphaFoldDB" id="S7VVV0"/>
<keyword evidence="1" id="KW-0812">Transmembrane</keyword>
<keyword evidence="1" id="KW-0472">Membrane</keyword>